<dbReference type="PANTHER" id="PTHR13489:SF0">
    <property type="entry name" value="MINI-CHROMOSOME MAINTENANCE COMPLEX-BINDING PROTEIN"/>
    <property type="match status" value="1"/>
</dbReference>
<protein>
    <submittedName>
        <fullName evidence="3">Mini-chromosome maintenance complex-binding protein</fullName>
    </submittedName>
</protein>
<dbReference type="PANTHER" id="PTHR13489">
    <property type="entry name" value="MINI-CHROMOSOME MAINTENANCE COMPLEX-BINDING PROTEIN"/>
    <property type="match status" value="1"/>
</dbReference>
<organism evidence="3 4">
    <name type="scientific">Carex littledalei</name>
    <dbReference type="NCBI Taxonomy" id="544730"/>
    <lineage>
        <taxon>Eukaryota</taxon>
        <taxon>Viridiplantae</taxon>
        <taxon>Streptophyta</taxon>
        <taxon>Embryophyta</taxon>
        <taxon>Tracheophyta</taxon>
        <taxon>Spermatophyta</taxon>
        <taxon>Magnoliopsida</taxon>
        <taxon>Liliopsida</taxon>
        <taxon>Poales</taxon>
        <taxon>Cyperaceae</taxon>
        <taxon>Cyperoideae</taxon>
        <taxon>Cariceae</taxon>
        <taxon>Carex</taxon>
        <taxon>Carex subgen. Euthyceras</taxon>
    </lineage>
</organism>
<dbReference type="GO" id="GO:0003682">
    <property type="term" value="F:chromatin binding"/>
    <property type="evidence" value="ECO:0007669"/>
    <property type="project" value="TreeGrafter"/>
</dbReference>
<evidence type="ECO:0000256" key="2">
    <source>
        <dbReference type="ARBA" id="ARBA00023242"/>
    </source>
</evidence>
<accession>A0A833R1L0</accession>
<proteinExistence type="predicted"/>
<dbReference type="Proteomes" id="UP000623129">
    <property type="component" value="Unassembled WGS sequence"/>
</dbReference>
<comment type="subcellular location">
    <subcellularLocation>
        <location evidence="1">Nucleus</location>
    </subcellularLocation>
</comment>
<dbReference type="EMBL" id="SWLB01000010">
    <property type="protein sequence ID" value="KAF3333594.1"/>
    <property type="molecule type" value="Genomic_DNA"/>
</dbReference>
<evidence type="ECO:0000313" key="3">
    <source>
        <dbReference type="EMBL" id="KAF3333594.1"/>
    </source>
</evidence>
<gene>
    <name evidence="3" type="ORF">FCM35_KLT01285</name>
</gene>
<dbReference type="GO" id="GO:0006261">
    <property type="term" value="P:DNA-templated DNA replication"/>
    <property type="evidence" value="ECO:0007669"/>
    <property type="project" value="TreeGrafter"/>
</dbReference>
<dbReference type="OrthoDB" id="329666at2759"/>
<sequence length="651" mass="73294">MGGPQYDLLMNPLGAVRQTFEKAVASSQPSDVDPTAVYRGKDWGIVDLLNQYLFDQGGLAQVPILDASSQKWMQPNTLVRFRGMVQDMLGNEFYIGAFKDGGTWRTNKFMDFSPFSAPPVSQTTLWERHLFLCIPVPGQNSWAIESTPYPLKRSISNEMTCHHGEKRRRDDDPNRICVISIFFYFFFNMQKDFGSASRHRIAEINDGSSFPTSSFSCLVKVYDMPESQLKLNEVVEFIGIYTFEPELIASNNKEDVDDDMMMFDFMDDVTTHLPPSKVPRIHCLVSRKLSTSDLILNSPAIEPLPNIMRGIRDSLVSYLSCTLGNDVLAAQCLLLHLLSKLRTKSDVASVGRLSLNLTGFTQETASIFGSQLHNVIKTLVPYSHTIPLTIEYLNTATLQPKKDNQTGRLVMGVLQLAIGTHLTFDETFMQSGTLNSKGVDNVLLLKHLMEHQTVEYDFQFYKLEMAAEVQCLIISEAKSNILPADLVVPVCPSAVTPVTASEEQLHAWRWYLATVRSLPHLTDTSICEMLQNEMVDAMRKDRSLGCADLSRWLTMAQLMASSFGEKILSVEHWQMVKEIERLRKESCLLMPFVFDVAVVFDPELREEISSTVKNCFHRSARLLVVSILENLDSVSDTAELDGNVCCSVLKI</sequence>
<evidence type="ECO:0000256" key="1">
    <source>
        <dbReference type="ARBA" id="ARBA00004123"/>
    </source>
</evidence>
<dbReference type="AlphaFoldDB" id="A0A833R1L0"/>
<evidence type="ECO:0000313" key="4">
    <source>
        <dbReference type="Proteomes" id="UP000623129"/>
    </source>
</evidence>
<name>A0A833R1L0_9POAL</name>
<reference evidence="3" key="1">
    <citation type="submission" date="2020-01" db="EMBL/GenBank/DDBJ databases">
        <title>Genome sequence of Kobresia littledalei, the first chromosome-level genome in the family Cyperaceae.</title>
        <authorList>
            <person name="Qu G."/>
        </authorList>
    </citation>
    <scope>NUCLEOTIDE SEQUENCE</scope>
    <source>
        <strain evidence="3">C.B.Clarke</strain>
        <tissue evidence="3">Leaf</tissue>
    </source>
</reference>
<keyword evidence="2" id="KW-0539">Nucleus</keyword>
<dbReference type="Pfam" id="PF09739">
    <property type="entry name" value="MCM_bind"/>
    <property type="match status" value="2"/>
</dbReference>
<dbReference type="InterPro" id="IPR019140">
    <property type="entry name" value="MCM_complex-bd"/>
</dbReference>
<keyword evidence="4" id="KW-1185">Reference proteome</keyword>
<comment type="caution">
    <text evidence="3">The sequence shown here is derived from an EMBL/GenBank/DDBJ whole genome shotgun (WGS) entry which is preliminary data.</text>
</comment>
<dbReference type="GO" id="GO:0005634">
    <property type="term" value="C:nucleus"/>
    <property type="evidence" value="ECO:0007669"/>
    <property type="project" value="UniProtKB-SubCell"/>
</dbReference>